<sequence length="127" mass="14350">MGEEGNTRRIEVKAKKGPKWANIKGVVGEGAYIVFVDLRKLDIERPDFYILSSEDWRKVALKIVEEKQKRSPNVNVHIGEDNCPTFPDQITKSGRPYRGCSVSVGDVGEYKDSWDKIIALSDITQKP</sequence>
<comment type="caution">
    <text evidence="1">The sequence shown here is derived from an EMBL/GenBank/DDBJ whole genome shotgun (WGS) entry which is preliminary data.</text>
</comment>
<dbReference type="EMBL" id="PJCH01000003">
    <property type="protein sequence ID" value="PQA89053.1"/>
    <property type="molecule type" value="Genomic_DNA"/>
</dbReference>
<evidence type="ECO:0000313" key="1">
    <source>
        <dbReference type="EMBL" id="PQA89053.1"/>
    </source>
</evidence>
<evidence type="ECO:0000313" key="2">
    <source>
        <dbReference type="Proteomes" id="UP000239504"/>
    </source>
</evidence>
<accession>A0A2S7K998</accession>
<name>A0A2S7K998_9PROT</name>
<reference evidence="1 2" key="1">
    <citation type="submission" date="2017-12" db="EMBL/GenBank/DDBJ databases">
        <authorList>
            <person name="Hurst M.R.H."/>
        </authorList>
    </citation>
    <scope>NUCLEOTIDE SEQUENCE [LARGE SCALE GENOMIC DNA]</scope>
    <source>
        <strain evidence="1 2">SY-3-19</strain>
    </source>
</reference>
<keyword evidence="2" id="KW-1185">Reference proteome</keyword>
<protein>
    <submittedName>
        <fullName evidence="1">Uncharacterized protein</fullName>
    </submittedName>
</protein>
<organism evidence="1 2">
    <name type="scientific">Hyphococcus luteus</name>
    <dbReference type="NCBI Taxonomy" id="2058213"/>
    <lineage>
        <taxon>Bacteria</taxon>
        <taxon>Pseudomonadati</taxon>
        <taxon>Pseudomonadota</taxon>
        <taxon>Alphaproteobacteria</taxon>
        <taxon>Parvularculales</taxon>
        <taxon>Parvularculaceae</taxon>
        <taxon>Hyphococcus</taxon>
    </lineage>
</organism>
<dbReference type="AlphaFoldDB" id="A0A2S7K998"/>
<gene>
    <name evidence="1" type="ORF">CW354_03640</name>
</gene>
<proteinExistence type="predicted"/>
<dbReference type="Proteomes" id="UP000239504">
    <property type="component" value="Unassembled WGS sequence"/>
</dbReference>